<comment type="caution">
    <text evidence="2">The sequence shown here is derived from an EMBL/GenBank/DDBJ whole genome shotgun (WGS) entry which is preliminary data.</text>
</comment>
<sequence length="323" mass="36102">MTSSLYTETWLPGPDGHQFYTRTYAAPAPGPKAVILFVHGFAEHVGRYEHVHIDYPKRGITLFSYDQRGFGRTALDTAHKSKDASFGKTSWNWQLGDIEWWAKHLTKEYPGKPIFLMGHSMGGGLSLAFPTRTEPPPSPETVKLLHGVIASSPLIRQTYPAPKVMRWAGGKMSHVLPWKTFPADVPAEHLSRNPAANEANQKDPFIKRFGTLKGLNDMLSGGEQLIESDYQHWPKDLPILFIHGTGDKITNYKATQEFYEKVPASDKKITLYPDAYHELVHEIDGIPAKLFEECASWIEAHIPNSPAVDSTDAEDTNAPVSKL</sequence>
<proteinExistence type="predicted"/>
<evidence type="ECO:0000313" key="2">
    <source>
        <dbReference type="EMBL" id="KAK7691823.1"/>
    </source>
</evidence>
<reference evidence="2 3" key="1">
    <citation type="submission" date="2022-09" db="EMBL/GenBank/DDBJ databases">
        <authorList>
            <person name="Palmer J.M."/>
        </authorList>
    </citation>
    <scope>NUCLEOTIDE SEQUENCE [LARGE SCALE GENOMIC DNA]</scope>
    <source>
        <strain evidence="2 3">DSM 7382</strain>
    </source>
</reference>
<dbReference type="Gene3D" id="3.40.50.1820">
    <property type="entry name" value="alpha/beta hydrolase"/>
    <property type="match status" value="1"/>
</dbReference>
<gene>
    <name evidence="2" type="ORF">QCA50_005227</name>
</gene>
<accession>A0AAW0GEA4</accession>
<organism evidence="2 3">
    <name type="scientific">Cerrena zonata</name>
    <dbReference type="NCBI Taxonomy" id="2478898"/>
    <lineage>
        <taxon>Eukaryota</taxon>
        <taxon>Fungi</taxon>
        <taxon>Dikarya</taxon>
        <taxon>Basidiomycota</taxon>
        <taxon>Agaricomycotina</taxon>
        <taxon>Agaricomycetes</taxon>
        <taxon>Polyporales</taxon>
        <taxon>Cerrenaceae</taxon>
        <taxon>Cerrena</taxon>
    </lineage>
</organism>
<keyword evidence="3" id="KW-1185">Reference proteome</keyword>
<dbReference type="InterPro" id="IPR022742">
    <property type="entry name" value="Hydrolase_4"/>
</dbReference>
<dbReference type="AlphaFoldDB" id="A0AAW0GEA4"/>
<evidence type="ECO:0000313" key="3">
    <source>
        <dbReference type="Proteomes" id="UP001385951"/>
    </source>
</evidence>
<dbReference type="InterPro" id="IPR051044">
    <property type="entry name" value="MAG_DAG_Lipase"/>
</dbReference>
<feature type="domain" description="Serine aminopeptidase S33" evidence="1">
    <location>
        <begin position="31"/>
        <end position="284"/>
    </location>
</feature>
<dbReference type="PANTHER" id="PTHR11614">
    <property type="entry name" value="PHOSPHOLIPASE-RELATED"/>
    <property type="match status" value="1"/>
</dbReference>
<dbReference type="EMBL" id="JASBNA010000005">
    <property type="protein sequence ID" value="KAK7691823.1"/>
    <property type="molecule type" value="Genomic_DNA"/>
</dbReference>
<dbReference type="Proteomes" id="UP001385951">
    <property type="component" value="Unassembled WGS sequence"/>
</dbReference>
<dbReference type="Pfam" id="PF12146">
    <property type="entry name" value="Hydrolase_4"/>
    <property type="match status" value="1"/>
</dbReference>
<protein>
    <recommendedName>
        <fullName evidence="1">Serine aminopeptidase S33 domain-containing protein</fullName>
    </recommendedName>
</protein>
<evidence type="ECO:0000259" key="1">
    <source>
        <dbReference type="Pfam" id="PF12146"/>
    </source>
</evidence>
<name>A0AAW0GEA4_9APHY</name>
<dbReference type="InterPro" id="IPR029058">
    <property type="entry name" value="AB_hydrolase_fold"/>
</dbReference>
<dbReference type="SUPFAM" id="SSF53474">
    <property type="entry name" value="alpha/beta-Hydrolases"/>
    <property type="match status" value="1"/>
</dbReference>